<dbReference type="InterPro" id="IPR008993">
    <property type="entry name" value="TIMP-like_OB-fold"/>
</dbReference>
<dbReference type="InterPro" id="IPR001134">
    <property type="entry name" value="Netrin_domain"/>
</dbReference>
<dbReference type="GO" id="GO:0005576">
    <property type="term" value="C:extracellular region"/>
    <property type="evidence" value="ECO:0007669"/>
    <property type="project" value="UniProtKB-SubCell"/>
</dbReference>
<dbReference type="PROSITE" id="PS50189">
    <property type="entry name" value="NTR"/>
    <property type="match status" value="1"/>
</dbReference>
<dbReference type="EMBL" id="OB662326">
    <property type="protein sequence ID" value="CAD7229858.1"/>
    <property type="molecule type" value="Genomic_DNA"/>
</dbReference>
<dbReference type="Pfam" id="PF01759">
    <property type="entry name" value="NTR"/>
    <property type="match status" value="1"/>
</dbReference>
<reference evidence="4" key="1">
    <citation type="submission" date="2020-11" db="EMBL/GenBank/DDBJ databases">
        <authorList>
            <person name="Tran Van P."/>
        </authorList>
    </citation>
    <scope>NUCLEOTIDE SEQUENCE</scope>
</reference>
<keyword evidence="2" id="KW-0964">Secreted</keyword>
<protein>
    <submittedName>
        <fullName evidence="4">Uncharacterized protein</fullName>
    </submittedName>
</protein>
<evidence type="ECO:0000256" key="2">
    <source>
        <dbReference type="ARBA" id="ARBA00022525"/>
    </source>
</evidence>
<dbReference type="OrthoDB" id="5984158at2759"/>
<organism evidence="4">
    <name type="scientific">Cyprideis torosa</name>
    <dbReference type="NCBI Taxonomy" id="163714"/>
    <lineage>
        <taxon>Eukaryota</taxon>
        <taxon>Metazoa</taxon>
        <taxon>Ecdysozoa</taxon>
        <taxon>Arthropoda</taxon>
        <taxon>Crustacea</taxon>
        <taxon>Oligostraca</taxon>
        <taxon>Ostracoda</taxon>
        <taxon>Podocopa</taxon>
        <taxon>Podocopida</taxon>
        <taxon>Cytherocopina</taxon>
        <taxon>Cytheroidea</taxon>
        <taxon>Cytherideidae</taxon>
        <taxon>Cyprideis</taxon>
    </lineage>
</organism>
<evidence type="ECO:0000256" key="3">
    <source>
        <dbReference type="ARBA" id="ARBA00023157"/>
    </source>
</evidence>
<dbReference type="Gene3D" id="2.40.50.120">
    <property type="match status" value="1"/>
</dbReference>
<comment type="subcellular location">
    <subcellularLocation>
        <location evidence="1">Secreted</location>
    </subcellularLocation>
</comment>
<evidence type="ECO:0000313" key="4">
    <source>
        <dbReference type="EMBL" id="CAD7229858.1"/>
    </source>
</evidence>
<accession>A0A7R8ZPZ3</accession>
<proteinExistence type="predicted"/>
<name>A0A7R8ZPZ3_9CRUS</name>
<evidence type="ECO:0000256" key="1">
    <source>
        <dbReference type="ARBA" id="ARBA00004613"/>
    </source>
</evidence>
<sequence>MACLIDALSALIGKVVRREPVDQMIKFSLEISSIIKLPSEMSSLARVRTENLWIKAEDLICKCPRIKMGRSYLILGKSHRYRPSSGLHINRRSLVFDWRDEWLPKLRRLQEKSIMQCPP</sequence>
<dbReference type="SUPFAM" id="SSF50242">
    <property type="entry name" value="TIMP-like"/>
    <property type="match status" value="1"/>
</dbReference>
<keyword evidence="3" id="KW-1015">Disulfide bond</keyword>
<dbReference type="SMART" id="SM00643">
    <property type="entry name" value="C345C"/>
    <property type="match status" value="1"/>
</dbReference>
<dbReference type="InterPro" id="IPR018933">
    <property type="entry name" value="Netrin_module_non-TIMP"/>
</dbReference>
<gene>
    <name evidence="4" type="ORF">CTOB1V02_LOCUS7723</name>
</gene>
<dbReference type="AlphaFoldDB" id="A0A7R8ZPZ3"/>